<dbReference type="SUPFAM" id="SSF48452">
    <property type="entry name" value="TPR-like"/>
    <property type="match status" value="1"/>
</dbReference>
<dbReference type="Gene3D" id="1.25.40.10">
    <property type="entry name" value="Tetratricopeptide repeat domain"/>
    <property type="match status" value="1"/>
</dbReference>
<name>A0ABV7G2H2_9PROT</name>
<dbReference type="Proteomes" id="UP001595593">
    <property type="component" value="Unassembled WGS sequence"/>
</dbReference>
<protein>
    <recommendedName>
        <fullName evidence="3">Tetratricopeptide repeat protein</fullName>
    </recommendedName>
</protein>
<comment type="caution">
    <text evidence="1">The sequence shown here is derived from an EMBL/GenBank/DDBJ whole genome shotgun (WGS) entry which is preliminary data.</text>
</comment>
<sequence>MPRAAIIFEDEHLQVVHQPGSSSFSLVTFGGLTDRPAAAGRPAVFWGQEPAERLGLEAVGLLAKAENWYPAASMQAAAPVMLPLLRPRRLGYGFSMGGYAALRYGTLLGLDGALAVSPQGSIDPADATGDTRFGRWFRPSLHAGMAVSAAEAAAFAVQIIDPYEAEDLAQARFIAARTELATLPLPFLGHATAWHLADSALLGQALNHVLARDTAGLRALLRRHRAHSPHWSRLMGRAALVRGRPELAERLWRRAVALGLAAAWLPVDRAAALEARSERLAPETAEPLLLQAAGLMHGLAATQLRIAATLRRRGRGAAAMPLLRRAVALEPGQAEAQLALLACVTAFAEADAVLEVLLDLARHCPSAAAEALGMALDHGKIDEAVDLRSDHLQQVASSPDDTTVKAIAALLLCRRMRRAEAWPEALHWAGIAARGLPESDQPLIEQWRAQEAMNAPPVDPIGIGTQAGDAAPPMHRPVGKRLLAWWGRRRGASAPRPG</sequence>
<proteinExistence type="predicted"/>
<dbReference type="InterPro" id="IPR011990">
    <property type="entry name" value="TPR-like_helical_dom_sf"/>
</dbReference>
<evidence type="ECO:0000313" key="1">
    <source>
        <dbReference type="EMBL" id="MFC3124886.1"/>
    </source>
</evidence>
<reference evidence="2" key="1">
    <citation type="journal article" date="2019" name="Int. J. Syst. Evol. Microbiol.">
        <title>The Global Catalogue of Microorganisms (GCM) 10K type strain sequencing project: providing services to taxonomists for standard genome sequencing and annotation.</title>
        <authorList>
            <consortium name="The Broad Institute Genomics Platform"/>
            <consortium name="The Broad Institute Genome Sequencing Center for Infectious Disease"/>
            <person name="Wu L."/>
            <person name="Ma J."/>
        </authorList>
    </citation>
    <scope>NUCLEOTIDE SEQUENCE [LARGE SCALE GENOMIC DNA]</scope>
    <source>
        <strain evidence="2">KCTC 52094</strain>
    </source>
</reference>
<organism evidence="1 2">
    <name type="scientific">Teichococcus globiformis</name>
    <dbReference type="NCBI Taxonomy" id="2307229"/>
    <lineage>
        <taxon>Bacteria</taxon>
        <taxon>Pseudomonadati</taxon>
        <taxon>Pseudomonadota</taxon>
        <taxon>Alphaproteobacteria</taxon>
        <taxon>Acetobacterales</taxon>
        <taxon>Roseomonadaceae</taxon>
        <taxon>Roseomonas</taxon>
    </lineage>
</organism>
<dbReference type="RefSeq" id="WP_379595312.1">
    <property type="nucleotide sequence ID" value="NZ_JBHRTN010000008.1"/>
</dbReference>
<evidence type="ECO:0000313" key="2">
    <source>
        <dbReference type="Proteomes" id="UP001595593"/>
    </source>
</evidence>
<accession>A0ABV7G2H2</accession>
<gene>
    <name evidence="1" type="ORF">ACFOD4_07430</name>
</gene>
<evidence type="ECO:0008006" key="3">
    <source>
        <dbReference type="Google" id="ProtNLM"/>
    </source>
</evidence>
<dbReference type="EMBL" id="JBHRTN010000008">
    <property type="protein sequence ID" value="MFC3124886.1"/>
    <property type="molecule type" value="Genomic_DNA"/>
</dbReference>
<keyword evidence="2" id="KW-1185">Reference proteome</keyword>